<feature type="transmembrane region" description="Helical" evidence="1">
    <location>
        <begin position="23"/>
        <end position="41"/>
    </location>
</feature>
<reference evidence="2 3" key="1">
    <citation type="journal article" date="2016" name="Nat. Commun.">
        <title>Thousands of microbial genomes shed light on interconnected biogeochemical processes in an aquifer system.</title>
        <authorList>
            <person name="Anantharaman K."/>
            <person name="Brown C.T."/>
            <person name="Hug L.A."/>
            <person name="Sharon I."/>
            <person name="Castelle C.J."/>
            <person name="Probst A.J."/>
            <person name="Thomas B.C."/>
            <person name="Singh A."/>
            <person name="Wilkins M.J."/>
            <person name="Karaoz U."/>
            <person name="Brodie E.L."/>
            <person name="Williams K.H."/>
            <person name="Hubbard S.S."/>
            <person name="Banfield J.F."/>
        </authorList>
    </citation>
    <scope>NUCLEOTIDE SEQUENCE [LARGE SCALE GENOMIC DNA]</scope>
</reference>
<sequence length="99" mass="11927">MDKDQSFKPLEGANRLKYYREHILQYAFLVIVLIASLFTLFQLRDFFWKLAVVFCFSLLYLVFGVWHHLEEKNHTSKHFLEYFLVAAIIFIILFSVFLD</sequence>
<comment type="caution">
    <text evidence="2">The sequence shown here is derived from an EMBL/GenBank/DDBJ whole genome shotgun (WGS) entry which is preliminary data.</text>
</comment>
<evidence type="ECO:0000256" key="1">
    <source>
        <dbReference type="SAM" id="Phobius"/>
    </source>
</evidence>
<feature type="transmembrane region" description="Helical" evidence="1">
    <location>
        <begin position="79"/>
        <end position="98"/>
    </location>
</feature>
<gene>
    <name evidence="2" type="ORF">A2113_01550</name>
</gene>
<proteinExistence type="predicted"/>
<evidence type="ECO:0000313" key="3">
    <source>
        <dbReference type="Proteomes" id="UP000176299"/>
    </source>
</evidence>
<dbReference type="STRING" id="1802591.A2113_01550"/>
<feature type="transmembrane region" description="Helical" evidence="1">
    <location>
        <begin position="47"/>
        <end position="67"/>
    </location>
</feature>
<dbReference type="Proteomes" id="UP000176299">
    <property type="component" value="Unassembled WGS sequence"/>
</dbReference>
<keyword evidence="1" id="KW-1133">Transmembrane helix</keyword>
<evidence type="ECO:0000313" key="2">
    <source>
        <dbReference type="EMBL" id="OGY20970.1"/>
    </source>
</evidence>
<keyword evidence="1" id="KW-0472">Membrane</keyword>
<dbReference type="AlphaFoldDB" id="A0A1G1W045"/>
<name>A0A1G1W045_9BACT</name>
<protein>
    <submittedName>
        <fullName evidence="2">Uncharacterized protein</fullName>
    </submittedName>
</protein>
<dbReference type="EMBL" id="MHCN01000019">
    <property type="protein sequence ID" value="OGY20970.1"/>
    <property type="molecule type" value="Genomic_DNA"/>
</dbReference>
<organism evidence="2 3">
    <name type="scientific">Candidatus Woykebacteria bacterium GWA1_44_8</name>
    <dbReference type="NCBI Taxonomy" id="1802591"/>
    <lineage>
        <taxon>Bacteria</taxon>
        <taxon>Candidatus Woykeibacteriota</taxon>
    </lineage>
</organism>
<keyword evidence="1" id="KW-0812">Transmembrane</keyword>
<accession>A0A1G1W045</accession>